<gene>
    <name evidence="11" type="ORF">HDID_LOCUS3247</name>
</gene>
<keyword evidence="2" id="KW-0132">Cell division</keyword>
<feature type="coiled-coil region" evidence="8">
    <location>
        <begin position="372"/>
        <end position="450"/>
    </location>
</feature>
<dbReference type="Pfam" id="PF00735">
    <property type="entry name" value="Septin"/>
    <property type="match status" value="1"/>
</dbReference>
<dbReference type="GO" id="GO:0005856">
    <property type="term" value="C:cytoskeleton"/>
    <property type="evidence" value="ECO:0007669"/>
    <property type="project" value="UniProtKB-ARBA"/>
</dbReference>
<dbReference type="InterPro" id="IPR016491">
    <property type="entry name" value="Septin"/>
</dbReference>
<dbReference type="WBParaSite" id="HDID_0000324901-mRNA-1">
    <property type="protein sequence ID" value="HDID_0000324901-mRNA-1"/>
    <property type="gene ID" value="HDID_0000324901"/>
</dbReference>
<feature type="region of interest" description="Disordered" evidence="9">
    <location>
        <begin position="33"/>
        <end position="57"/>
    </location>
</feature>
<sequence>MTTAAGRRGTFFGNEKITSLDEPKTSVKNFLSEKNSKYDQENIPNGTKNSTTTTNIPDSYVGYSNLPDQAFRRAVRQGFDFNLMIIGESGLGKSTFVNTLFLTDIYGDSYPGPSAKAEDKVEIRSTTVKLEEDGVSLRLSVIDTPGFGECVDNSECWKPIVDYIDARFDDYMTVEGRVTRDSRKIIDNRVHACLYFLAPTGHRLKTLDFECLKRIQNKVNIIPIIGKADCMTPEECKEFKKNILADLQKHQIKIYDFVDEDRANRETKSDPEYLKMRTLRDRIPFAVVGANSYITNSAGNKVRARTYPWGTVEVNNVEHNDFAVLSYYLIKEQMQNLREVTHRRHYENYRAAKLSGIAEGSNFKTHDGQDPMMLMDAEKREHEAKLRKMEADMEAVFTQKVAEKSAKQREFEADLLRRAEQMREQLRQDEAALETERRTFEERRSQWEEAWREWDIVGGASTDSGGPMGGLGERVLSEVIKERSKTEKKRKGLF</sequence>
<dbReference type="GO" id="GO:0005525">
    <property type="term" value="F:GTP binding"/>
    <property type="evidence" value="ECO:0007669"/>
    <property type="project" value="UniProtKB-KW"/>
</dbReference>
<evidence type="ECO:0000256" key="7">
    <source>
        <dbReference type="RuleBase" id="RU004560"/>
    </source>
</evidence>
<evidence type="ECO:0000313" key="11">
    <source>
        <dbReference type="EMBL" id="VDL29360.1"/>
    </source>
</evidence>
<reference evidence="11 12" key="2">
    <citation type="submission" date="2018-11" db="EMBL/GenBank/DDBJ databases">
        <authorList>
            <consortium name="Pathogen Informatics"/>
        </authorList>
    </citation>
    <scope>NUCLEOTIDE SEQUENCE [LARGE SCALE GENOMIC DNA]</scope>
</reference>
<dbReference type="InterPro" id="IPR030379">
    <property type="entry name" value="G_SEPTIN_dom"/>
</dbReference>
<feature type="compositionally biased region" description="Polar residues" evidence="9">
    <location>
        <begin position="42"/>
        <end position="57"/>
    </location>
</feature>
<evidence type="ECO:0000256" key="4">
    <source>
        <dbReference type="ARBA" id="ARBA00023054"/>
    </source>
</evidence>
<dbReference type="PIRSF" id="PIRSF006698">
    <property type="entry name" value="Septin"/>
    <property type="match status" value="1"/>
</dbReference>
<accession>A0A0R3SEP1</accession>
<organism evidence="13">
    <name type="scientific">Hymenolepis diminuta</name>
    <name type="common">Rat tapeworm</name>
    <dbReference type="NCBI Taxonomy" id="6216"/>
    <lineage>
        <taxon>Eukaryota</taxon>
        <taxon>Metazoa</taxon>
        <taxon>Spiralia</taxon>
        <taxon>Lophotrochozoa</taxon>
        <taxon>Platyhelminthes</taxon>
        <taxon>Cestoda</taxon>
        <taxon>Eucestoda</taxon>
        <taxon>Cyclophyllidea</taxon>
        <taxon>Hymenolepididae</taxon>
        <taxon>Hymenolepis</taxon>
    </lineage>
</organism>
<dbReference type="SUPFAM" id="SSF52540">
    <property type="entry name" value="P-loop containing nucleoside triphosphate hydrolases"/>
    <property type="match status" value="1"/>
</dbReference>
<dbReference type="FunFam" id="3.40.50.300:FF:000162">
    <property type="entry name" value="septin-7 isoform X1"/>
    <property type="match status" value="1"/>
</dbReference>
<dbReference type="EMBL" id="UYSG01000943">
    <property type="protein sequence ID" value="VDL29360.1"/>
    <property type="molecule type" value="Genomic_DNA"/>
</dbReference>
<evidence type="ECO:0000256" key="3">
    <source>
        <dbReference type="ARBA" id="ARBA00022741"/>
    </source>
</evidence>
<protein>
    <submittedName>
        <fullName evidence="13">Septin-type G domain-containing protein</fullName>
    </submittedName>
</protein>
<evidence type="ECO:0000256" key="2">
    <source>
        <dbReference type="ARBA" id="ARBA00022618"/>
    </source>
</evidence>
<dbReference type="CDD" id="cd01850">
    <property type="entry name" value="CDC_Septin"/>
    <property type="match status" value="1"/>
</dbReference>
<reference evidence="13" key="1">
    <citation type="submission" date="2017-02" db="UniProtKB">
        <authorList>
            <consortium name="WormBaseParasite"/>
        </authorList>
    </citation>
    <scope>IDENTIFICATION</scope>
</reference>
<evidence type="ECO:0000256" key="1">
    <source>
        <dbReference type="ARBA" id="ARBA00004626"/>
    </source>
</evidence>
<comment type="subcellular location">
    <subcellularLocation>
        <location evidence="1">Cleavage furrow</location>
    </subcellularLocation>
</comment>
<dbReference type="PANTHER" id="PTHR18884">
    <property type="entry name" value="SEPTIN"/>
    <property type="match status" value="1"/>
</dbReference>
<dbReference type="InterPro" id="IPR027417">
    <property type="entry name" value="P-loop_NTPase"/>
</dbReference>
<keyword evidence="5 7" id="KW-0342">GTP-binding</keyword>
<dbReference type="OrthoDB" id="416553at2759"/>
<evidence type="ECO:0000256" key="5">
    <source>
        <dbReference type="ARBA" id="ARBA00023134"/>
    </source>
</evidence>
<evidence type="ECO:0000256" key="8">
    <source>
        <dbReference type="SAM" id="Coils"/>
    </source>
</evidence>
<evidence type="ECO:0000256" key="9">
    <source>
        <dbReference type="SAM" id="MobiDB-lite"/>
    </source>
</evidence>
<proteinExistence type="inferred from homology"/>
<dbReference type="Proteomes" id="UP000274504">
    <property type="component" value="Unassembled WGS sequence"/>
</dbReference>
<keyword evidence="6" id="KW-0131">Cell cycle</keyword>
<dbReference type="AlphaFoldDB" id="A0A0R3SEP1"/>
<keyword evidence="3 7" id="KW-0547">Nucleotide-binding</keyword>
<evidence type="ECO:0000259" key="10">
    <source>
        <dbReference type="PROSITE" id="PS51719"/>
    </source>
</evidence>
<evidence type="ECO:0000313" key="12">
    <source>
        <dbReference type="Proteomes" id="UP000274504"/>
    </source>
</evidence>
<dbReference type="GO" id="GO:0051301">
    <property type="term" value="P:cell division"/>
    <property type="evidence" value="ECO:0007669"/>
    <property type="project" value="UniProtKB-KW"/>
</dbReference>
<evidence type="ECO:0000256" key="6">
    <source>
        <dbReference type="ARBA" id="ARBA00023306"/>
    </source>
</evidence>
<evidence type="ECO:0000313" key="13">
    <source>
        <dbReference type="WBParaSite" id="HDID_0000324901-mRNA-1"/>
    </source>
</evidence>
<name>A0A0R3SEP1_HYMDI</name>
<feature type="domain" description="Septin-type G" evidence="10">
    <location>
        <begin position="77"/>
        <end position="356"/>
    </location>
</feature>
<dbReference type="GO" id="GO:0032154">
    <property type="term" value="C:cleavage furrow"/>
    <property type="evidence" value="ECO:0007669"/>
    <property type="project" value="UniProtKB-SubCell"/>
</dbReference>
<dbReference type="STRING" id="6216.A0A0R3SEP1"/>
<dbReference type="Gene3D" id="3.40.50.300">
    <property type="entry name" value="P-loop containing nucleotide triphosphate hydrolases"/>
    <property type="match status" value="1"/>
</dbReference>
<comment type="similarity">
    <text evidence="7">Belongs to the TRAFAC class TrmE-Era-EngA-EngB-Septin-like GTPase superfamily. Septin GTPase family.</text>
</comment>
<dbReference type="PROSITE" id="PS51719">
    <property type="entry name" value="G_SEPTIN"/>
    <property type="match status" value="1"/>
</dbReference>
<keyword evidence="4 8" id="KW-0175">Coiled coil</keyword>